<organism evidence="1 2">
    <name type="scientific">Pseudomonas taiwanensis</name>
    <dbReference type="NCBI Taxonomy" id="470150"/>
    <lineage>
        <taxon>Bacteria</taxon>
        <taxon>Pseudomonadati</taxon>
        <taxon>Pseudomonadota</taxon>
        <taxon>Gammaproteobacteria</taxon>
        <taxon>Pseudomonadales</taxon>
        <taxon>Pseudomonadaceae</taxon>
        <taxon>Pseudomonas</taxon>
    </lineage>
</organism>
<sequence length="189" mass="22033">MLHRTFTAELHCQHGRVGVVETPLAAHPLYAADQDGWLCTEDYRGATLSFRPITFEFVFIEEKHDRTLYRIQCADTWEYRGARLQQNKNGWLGLYGTHVAGRIIDALNPVNLLPTRQTIWKIETLQPWDGDIQSAENIEFYLRDKDGYRVAHIKSVYTRNKPHLHHWFLNAGNMDGEILRFQLRNITVA</sequence>
<dbReference type="EMBL" id="JABWRS010000013">
    <property type="protein sequence ID" value="MBC3477411.1"/>
    <property type="molecule type" value="Genomic_DNA"/>
</dbReference>
<evidence type="ECO:0000313" key="1">
    <source>
        <dbReference type="EMBL" id="MBC3477411.1"/>
    </source>
</evidence>
<gene>
    <name evidence="1" type="ORF">HU747_17625</name>
</gene>
<proteinExistence type="predicted"/>
<protein>
    <submittedName>
        <fullName evidence="1">Uncharacterized protein</fullName>
    </submittedName>
</protein>
<keyword evidence="2" id="KW-1185">Reference proteome</keyword>
<dbReference type="RefSeq" id="WP_023381574.1">
    <property type="nucleotide sequence ID" value="NZ_JABWRR010000021.1"/>
</dbReference>
<accession>A0ABR6VA99</accession>
<dbReference type="Proteomes" id="UP000628086">
    <property type="component" value="Unassembled WGS sequence"/>
</dbReference>
<name>A0ABR6VA99_9PSED</name>
<reference evidence="1 2" key="1">
    <citation type="journal article" date="2020" name="Microorganisms">
        <title>Reliable Identification of Environmental Pseudomonas Isolates Using the rpoD Gene.</title>
        <authorList>
            <consortium name="The Broad Institute Genome Sequencing Platform"/>
            <person name="Girard L."/>
            <person name="Lood C."/>
            <person name="Rokni-Zadeh H."/>
            <person name="van Noort V."/>
            <person name="Lavigne R."/>
            <person name="De Mot R."/>
        </authorList>
    </citation>
    <scope>NUCLEOTIDE SEQUENCE [LARGE SCALE GENOMIC DNA]</scope>
    <source>
        <strain evidence="1 2">RW7P2</strain>
    </source>
</reference>
<comment type="caution">
    <text evidence="1">The sequence shown here is derived from an EMBL/GenBank/DDBJ whole genome shotgun (WGS) entry which is preliminary data.</text>
</comment>
<evidence type="ECO:0000313" key="2">
    <source>
        <dbReference type="Proteomes" id="UP000628086"/>
    </source>
</evidence>